<dbReference type="Gene3D" id="2.60.40.150">
    <property type="entry name" value="C2 domain"/>
    <property type="match status" value="3"/>
</dbReference>
<accession>A0A6P8H1R4</accession>
<dbReference type="OrthoDB" id="2133912at2759"/>
<evidence type="ECO:0000313" key="9">
    <source>
        <dbReference type="RefSeq" id="XP_031441095.1"/>
    </source>
</evidence>
<dbReference type="PROSITE" id="PS50004">
    <property type="entry name" value="C2"/>
    <property type="match status" value="1"/>
</dbReference>
<feature type="compositionally biased region" description="Low complexity" evidence="6">
    <location>
        <begin position="590"/>
        <end position="603"/>
    </location>
</feature>
<dbReference type="PANTHER" id="PTHR14240:SF1">
    <property type="entry name" value="PROTEIN FANTOM-RELATED"/>
    <property type="match status" value="1"/>
</dbReference>
<sequence length="783" mass="88950">MTSLQERLDSVTHVFDMSVEELSETLLQIKAFRLQQESQEGMRLLGSKGKGEDPYREMINLQASYAETVFELQKTRDLLLLQHRISADLQAELQTIIFRADTEKQEFQKKVSEKERMLKSRMRQIITLQAQLRELVYSPKVYKRTAPTEYSWLGKDQENVFPVEDDNVVFQLQRGESLLEVHLRGVTFTPLGLRLMGQAQAREYGMPTEVTTFCTYALLDFETHSTPLGSGVQPHYAFTSRYALSVSDLGKLAGQGGMMTADLHQKLGGVLFVTCGRAQISLLDAMEYRGERISGAANITGKDGEILGVLELWVRLQPTTGPPKSVLERAADRQLERAADRQLDRASDRQLEGLTETRVTQQPLHRREHIYEELHKSDLGTANELEVVLDRCIGLSARWPELLPDAYLTYQLFDLPPHSSPIIHSSADPVFEDMASYSVTMSSDVCEYLRRTKLWVYLFDESEDQIPPAYLAKTSIPLQTLATGRPIRGDYMLWDSTGGTRGIVRVSLRWKYPFQSVKAPQYYRERDQPEREIPEGKRKVPADKGPHATMRPIAKPRLKGAIRVEPGEEQHGNESSKDHEETEALESDQSRSSSSSDVIIIPPSLKPKRKGDTFRVEILSLSFDPDSRIALDKSVQRVYVEYRLLGVPMETTETPLSLRKPTDGEEIHYNFIRVIYVDSAESAPLRHYLYTMLEGVDPNQGRLKFTVVSEPLNEQEECIDVGYAYLDLKDLLLTGNDITEKPIDILSLSEDAEVIGQLKVSLEAATALTGIYQEYFRREREEC</sequence>
<evidence type="ECO:0000256" key="5">
    <source>
        <dbReference type="ARBA" id="ARBA00023273"/>
    </source>
</evidence>
<dbReference type="InterPro" id="IPR041091">
    <property type="entry name" value="RPGRIP1_C"/>
</dbReference>
<dbReference type="InterPro" id="IPR031139">
    <property type="entry name" value="RPGRIP1_fam"/>
</dbReference>
<dbReference type="InterPro" id="IPR021656">
    <property type="entry name" value="C2-C2_1"/>
</dbReference>
<keyword evidence="5" id="KW-0966">Cell projection</keyword>
<dbReference type="GeneID" id="116224682"/>
<evidence type="ECO:0000256" key="3">
    <source>
        <dbReference type="ARBA" id="ARBA00023054"/>
    </source>
</evidence>
<dbReference type="GO" id="GO:0005856">
    <property type="term" value="C:cytoskeleton"/>
    <property type="evidence" value="ECO:0007669"/>
    <property type="project" value="UniProtKB-ARBA"/>
</dbReference>
<evidence type="ECO:0000313" key="8">
    <source>
        <dbReference type="Proteomes" id="UP000515152"/>
    </source>
</evidence>
<gene>
    <name evidence="9" type="primary">rpgrip1</name>
</gene>
<dbReference type="GO" id="GO:0046548">
    <property type="term" value="P:retinal rod cell development"/>
    <property type="evidence" value="ECO:0007669"/>
    <property type="project" value="TreeGrafter"/>
</dbReference>
<dbReference type="Pfam" id="PF18111">
    <property type="entry name" value="RPGR1_C"/>
    <property type="match status" value="1"/>
</dbReference>
<evidence type="ECO:0000256" key="6">
    <source>
        <dbReference type="SAM" id="MobiDB-lite"/>
    </source>
</evidence>
<reference evidence="9" key="1">
    <citation type="submission" date="2025-08" db="UniProtKB">
        <authorList>
            <consortium name="RefSeq"/>
        </authorList>
    </citation>
    <scope>IDENTIFICATION</scope>
</reference>
<dbReference type="GO" id="GO:1905515">
    <property type="term" value="P:non-motile cilium assembly"/>
    <property type="evidence" value="ECO:0007669"/>
    <property type="project" value="TreeGrafter"/>
</dbReference>
<keyword evidence="4" id="KW-0969">Cilium</keyword>
<evidence type="ECO:0000259" key="7">
    <source>
        <dbReference type="PROSITE" id="PS50004"/>
    </source>
</evidence>
<dbReference type="AlphaFoldDB" id="A0A6P8H1R4"/>
<dbReference type="GO" id="GO:0032391">
    <property type="term" value="C:photoreceptor connecting cilium"/>
    <property type="evidence" value="ECO:0007669"/>
    <property type="project" value="TreeGrafter"/>
</dbReference>
<feature type="region of interest" description="Disordered" evidence="6">
    <location>
        <begin position="522"/>
        <end position="604"/>
    </location>
</feature>
<evidence type="ECO:0000256" key="2">
    <source>
        <dbReference type="ARBA" id="ARBA00006042"/>
    </source>
</evidence>
<keyword evidence="3" id="KW-0175">Coiled coil</keyword>
<name>A0A6P8H1R4_CLUHA</name>
<proteinExistence type="inferred from homology"/>
<feature type="compositionally biased region" description="Basic and acidic residues" evidence="6">
    <location>
        <begin position="565"/>
        <end position="582"/>
    </location>
</feature>
<evidence type="ECO:0000256" key="4">
    <source>
        <dbReference type="ARBA" id="ARBA00023069"/>
    </source>
</evidence>
<feature type="domain" description="C2" evidence="7">
    <location>
        <begin position="366"/>
        <end position="491"/>
    </location>
</feature>
<dbReference type="CTD" id="57096"/>
<protein>
    <submittedName>
        <fullName evidence="9">X-linked retinitis pigmentosa GTPase regulator-interacting protein 1 isoform X1</fullName>
    </submittedName>
</protein>
<comment type="subcellular location">
    <subcellularLocation>
        <location evidence="1">Cell projection</location>
        <location evidence="1">Cilium</location>
    </subcellularLocation>
</comment>
<organism evidence="8 9">
    <name type="scientific">Clupea harengus</name>
    <name type="common">Atlantic herring</name>
    <dbReference type="NCBI Taxonomy" id="7950"/>
    <lineage>
        <taxon>Eukaryota</taxon>
        <taxon>Metazoa</taxon>
        <taxon>Chordata</taxon>
        <taxon>Craniata</taxon>
        <taxon>Vertebrata</taxon>
        <taxon>Euteleostomi</taxon>
        <taxon>Actinopterygii</taxon>
        <taxon>Neopterygii</taxon>
        <taxon>Teleostei</taxon>
        <taxon>Clupei</taxon>
        <taxon>Clupeiformes</taxon>
        <taxon>Clupeoidei</taxon>
        <taxon>Clupeidae</taxon>
        <taxon>Clupea</taxon>
    </lineage>
</organism>
<dbReference type="Proteomes" id="UP000515152">
    <property type="component" value="Chromosome 18"/>
</dbReference>
<dbReference type="Pfam" id="PF11618">
    <property type="entry name" value="C2-C2_1"/>
    <property type="match status" value="1"/>
</dbReference>
<keyword evidence="8" id="KW-1185">Reference proteome</keyword>
<dbReference type="KEGG" id="char:116224682"/>
<comment type="similarity">
    <text evidence="2">Belongs to the RPGRIP1 family.</text>
</comment>
<feature type="compositionally biased region" description="Basic and acidic residues" evidence="6">
    <location>
        <begin position="523"/>
        <end position="546"/>
    </location>
</feature>
<evidence type="ECO:0000256" key="1">
    <source>
        <dbReference type="ARBA" id="ARBA00004138"/>
    </source>
</evidence>
<dbReference type="InterPro" id="IPR035892">
    <property type="entry name" value="C2_domain_sf"/>
</dbReference>
<dbReference type="InterPro" id="IPR000008">
    <property type="entry name" value="C2_dom"/>
</dbReference>
<dbReference type="SUPFAM" id="SSF49562">
    <property type="entry name" value="C2 domain (Calcium/lipid-binding domain, CaLB)"/>
    <property type="match status" value="2"/>
</dbReference>
<dbReference type="PANTHER" id="PTHR14240">
    <property type="entry name" value="RETINITIS PIGMENTOSA GTPASE REGULATOR-INTERACTING PROTEIN"/>
    <property type="match status" value="1"/>
</dbReference>
<dbReference type="RefSeq" id="XP_031441095.1">
    <property type="nucleotide sequence ID" value="XM_031585235.1"/>
</dbReference>